<keyword evidence="3" id="KW-1185">Reference proteome</keyword>
<dbReference type="AlphaFoldDB" id="A0A7G9WDK9"/>
<dbReference type="PANTHER" id="PTHR45947">
    <property type="entry name" value="SULFOQUINOVOSYL TRANSFERASE SQD2"/>
    <property type="match status" value="1"/>
</dbReference>
<gene>
    <name evidence="2" type="ORF">H6X83_07220</name>
</gene>
<evidence type="ECO:0000313" key="3">
    <source>
        <dbReference type="Proteomes" id="UP000516046"/>
    </source>
</evidence>
<sequence>MKDCLVMLTKVYPFDKGEEFIEDEIPVLAQAFSQVIVIATSAADNAVATRTVPGNVTVHRIAASTVRKQIPAATARLLFSRSRHGFVGNDERKAAHISPKAWAFLLYFTAKSEQVFEACRRILLPHHLEECDGVTFYAYWFYDVAVAASQLKKYCTAKSCKAVCRAHGYDLYKERQSCSYLPLRPYLLKNLDAVYPCSQNGTQYILKNWPGFENKVHTAYLGTQDYGLGPVPQDKPFHIVSCCHIVPLKRVELLAQALALLQDSGLTLKWTHIGGGDALESLRTYAAERLSFMQTDLLGALPNAELMKLYQSTAVNVFVNTSSSEGLPVSIMEASSFGIPTIATDVGGSSELVHTNETGWLLPADLTPEALANAIRKAAAQPADKVDTMRSQCRTQWEVQFDGKKNFAKFAESIRPF</sequence>
<dbReference type="KEGG" id="caml:H6X83_07220"/>
<dbReference type="SUPFAM" id="SSF53756">
    <property type="entry name" value="UDP-Glycosyltransferase/glycogen phosphorylase"/>
    <property type="match status" value="1"/>
</dbReference>
<dbReference type="GO" id="GO:0016757">
    <property type="term" value="F:glycosyltransferase activity"/>
    <property type="evidence" value="ECO:0007669"/>
    <property type="project" value="InterPro"/>
</dbReference>
<protein>
    <submittedName>
        <fullName evidence="2">Glycosyltransferase</fullName>
    </submittedName>
</protein>
<organism evidence="2 3">
    <name type="scientific">Caproicibacterium amylolyticum</name>
    <dbReference type="NCBI Taxonomy" id="2766537"/>
    <lineage>
        <taxon>Bacteria</taxon>
        <taxon>Bacillati</taxon>
        <taxon>Bacillota</taxon>
        <taxon>Clostridia</taxon>
        <taxon>Eubacteriales</taxon>
        <taxon>Oscillospiraceae</taxon>
        <taxon>Caproicibacterium</taxon>
    </lineage>
</organism>
<dbReference type="RefSeq" id="WP_212505838.1">
    <property type="nucleotide sequence ID" value="NZ_CP060696.1"/>
</dbReference>
<dbReference type="Gene3D" id="3.40.50.2000">
    <property type="entry name" value="Glycogen Phosphorylase B"/>
    <property type="match status" value="2"/>
</dbReference>
<dbReference type="Pfam" id="PF00534">
    <property type="entry name" value="Glycos_transf_1"/>
    <property type="match status" value="1"/>
</dbReference>
<evidence type="ECO:0000313" key="2">
    <source>
        <dbReference type="EMBL" id="QNO16771.1"/>
    </source>
</evidence>
<name>A0A7G9WDK9_9FIRM</name>
<keyword evidence="2" id="KW-0808">Transferase</keyword>
<dbReference type="InterPro" id="IPR001296">
    <property type="entry name" value="Glyco_trans_1"/>
</dbReference>
<dbReference type="EMBL" id="CP060696">
    <property type="protein sequence ID" value="QNO16771.1"/>
    <property type="molecule type" value="Genomic_DNA"/>
</dbReference>
<proteinExistence type="predicted"/>
<evidence type="ECO:0000259" key="1">
    <source>
        <dbReference type="Pfam" id="PF00534"/>
    </source>
</evidence>
<accession>A0A7G9WDK9</accession>
<feature type="domain" description="Glycosyl transferase family 1" evidence="1">
    <location>
        <begin position="234"/>
        <end position="384"/>
    </location>
</feature>
<reference evidence="2 3" key="1">
    <citation type="submission" date="2020-08" db="EMBL/GenBank/DDBJ databases">
        <authorList>
            <person name="Ren C."/>
            <person name="Gu Y."/>
            <person name="Xu Y."/>
        </authorList>
    </citation>
    <scope>NUCLEOTIDE SEQUENCE [LARGE SCALE GENOMIC DNA]</scope>
    <source>
        <strain evidence="2 3">LBM18003</strain>
    </source>
</reference>
<dbReference type="InterPro" id="IPR050194">
    <property type="entry name" value="Glycosyltransferase_grp1"/>
</dbReference>
<dbReference type="Proteomes" id="UP000516046">
    <property type="component" value="Chromosome"/>
</dbReference>
<dbReference type="PANTHER" id="PTHR45947:SF15">
    <property type="entry name" value="TEICHURONIC ACID BIOSYNTHESIS GLYCOSYLTRANSFERASE TUAC-RELATED"/>
    <property type="match status" value="1"/>
</dbReference>